<comment type="caution">
    <text evidence="2">The sequence shown here is derived from an EMBL/GenBank/DDBJ whole genome shotgun (WGS) entry which is preliminary data.</text>
</comment>
<feature type="compositionally biased region" description="Basic and acidic residues" evidence="1">
    <location>
        <begin position="864"/>
        <end position="890"/>
    </location>
</feature>
<gene>
    <name evidence="2" type="ORF">AK812_SmicGene42451</name>
</gene>
<feature type="region of interest" description="Disordered" evidence="1">
    <location>
        <begin position="1"/>
        <end position="93"/>
    </location>
</feature>
<reference evidence="2 3" key="1">
    <citation type="submission" date="2016-02" db="EMBL/GenBank/DDBJ databases">
        <title>Genome analysis of coral dinoflagellate symbionts highlights evolutionary adaptations to a symbiotic lifestyle.</title>
        <authorList>
            <person name="Aranda M."/>
            <person name="Li Y."/>
            <person name="Liew Y.J."/>
            <person name="Baumgarten S."/>
            <person name="Simakov O."/>
            <person name="Wilson M."/>
            <person name="Piel J."/>
            <person name="Ashoor H."/>
            <person name="Bougouffa S."/>
            <person name="Bajic V.B."/>
            <person name="Ryu T."/>
            <person name="Ravasi T."/>
            <person name="Bayer T."/>
            <person name="Micklem G."/>
            <person name="Kim H."/>
            <person name="Bhak J."/>
            <person name="Lajeunesse T.C."/>
            <person name="Voolstra C.R."/>
        </authorList>
    </citation>
    <scope>NUCLEOTIDE SEQUENCE [LARGE SCALE GENOMIC DNA]</scope>
    <source>
        <strain evidence="2 3">CCMP2467</strain>
    </source>
</reference>
<dbReference type="EMBL" id="LSRX01001758">
    <property type="protein sequence ID" value="OLP77484.1"/>
    <property type="molecule type" value="Genomic_DNA"/>
</dbReference>
<evidence type="ECO:0000313" key="3">
    <source>
        <dbReference type="Proteomes" id="UP000186817"/>
    </source>
</evidence>
<organism evidence="2 3">
    <name type="scientific">Symbiodinium microadriaticum</name>
    <name type="common">Dinoflagellate</name>
    <name type="synonym">Zooxanthella microadriatica</name>
    <dbReference type="NCBI Taxonomy" id="2951"/>
    <lineage>
        <taxon>Eukaryota</taxon>
        <taxon>Sar</taxon>
        <taxon>Alveolata</taxon>
        <taxon>Dinophyceae</taxon>
        <taxon>Suessiales</taxon>
        <taxon>Symbiodiniaceae</taxon>
        <taxon>Symbiodinium</taxon>
    </lineage>
</organism>
<name>A0A1Q9C3I3_SYMMI</name>
<dbReference type="OrthoDB" id="425075at2759"/>
<protein>
    <submittedName>
        <fullName evidence="2">Uncharacterized protein</fullName>
    </submittedName>
</protein>
<dbReference type="Proteomes" id="UP000186817">
    <property type="component" value="Unassembled WGS sequence"/>
</dbReference>
<sequence>MPSDAVDQSEPALASSDEEEDWPPLPAPCSDLPVIAPAPKLPPAGWRRTGPQKPRAVAAPPPPKHSPPPPAAETTRSGARRGRAGIGGLLRPSASLPALRPPAELLGVRDEYYEGDDLFMHEDILHTSNPKLFPLREGHSRPFPMLQLADVSFDEFSCEGRQRFLRAALDGVVVPLLTDTLICLSSKDPLIALPLLPALQASALWTDAFHSAAASTVNLSDLEWFLLLYVKHNLWKEAWREASEELRASEAPKLSHFGGAVRPGPGVGHAAEAEKATLETAAAREALFDWARDRLGKERPFLEPLPATQTVLLDSHWNGLRKSMAWRVMLPLLDCLESESDFQGAMEELLVAVDDSPWMLKTLDPQHAQALLTRVARIPPVPAVAGRRAKMASMSFKVPLCSRLIPEEECNLAMVDGELKVDEANLDLSPPAFTGCKHPMLGTEELKPGAAKKVKDPPLPMSGPFRVAPVAFGNADPEWRNNRAQAPPELGIVEADPYGTSSSRKCVWAMMLVSILLILHVQRDRYIEALRWHGGIMDHGPPLAWEVQPIVLANDTYEATFLAPSLRRASTFVKLESGAPMAVNGLASTVFSDENFQINTTAWTEKGPRPPHLSSGVGSLVVGSAALRGACQGDLGAPCLVAVQRAIGLAPKEGQGLTACHRFVAGHTVASLAPLTGALCVKSSQIYAAMATATANRSDVVLAWDPRDSRANSRPNSCLALVSFPSMQVMGSLAVDLASAVLHDKVTGSIIMLSFSPSQTIVADQYHAATLKPMLRYSIPISVAWLLHAPKMSDGYLLFLGSEAPFVGSIFAVDLRRQLIYQQDPPSAPHAQRPRRWVLPYEKFVERLTWPKPHGGSSCAAMSLDERRLQAQQEDAERSAEQMERSATDG</sequence>
<accession>A0A1Q9C3I3</accession>
<evidence type="ECO:0000256" key="1">
    <source>
        <dbReference type="SAM" id="MobiDB-lite"/>
    </source>
</evidence>
<feature type="region of interest" description="Disordered" evidence="1">
    <location>
        <begin position="852"/>
        <end position="890"/>
    </location>
</feature>
<keyword evidence="3" id="KW-1185">Reference proteome</keyword>
<dbReference type="AlphaFoldDB" id="A0A1Q9C3I3"/>
<feature type="compositionally biased region" description="Pro residues" evidence="1">
    <location>
        <begin position="59"/>
        <end position="71"/>
    </location>
</feature>
<proteinExistence type="predicted"/>
<evidence type="ECO:0000313" key="2">
    <source>
        <dbReference type="EMBL" id="OLP77484.1"/>
    </source>
</evidence>